<evidence type="ECO:0000256" key="7">
    <source>
        <dbReference type="ARBA" id="ARBA00022840"/>
    </source>
</evidence>
<feature type="domain" description="Protein kinase" evidence="11">
    <location>
        <begin position="73"/>
        <end position="353"/>
    </location>
</feature>
<dbReference type="PROSITE" id="PS00107">
    <property type="entry name" value="PROTEIN_KINASE_ATP"/>
    <property type="match status" value="1"/>
</dbReference>
<feature type="binding site" evidence="8">
    <location>
        <position position="108"/>
    </location>
    <ligand>
        <name>ATP</name>
        <dbReference type="ChEBI" id="CHEBI:30616"/>
    </ligand>
</feature>
<dbReference type="Proteomes" id="UP000092600">
    <property type="component" value="Unassembled WGS sequence"/>
</dbReference>
<gene>
    <name evidence="12" type="ORF">ACMD2_18133</name>
</gene>
<dbReference type="Gene3D" id="1.10.510.10">
    <property type="entry name" value="Transferase(Phosphotransferase) domain 1"/>
    <property type="match status" value="1"/>
</dbReference>
<feature type="compositionally biased region" description="Pro residues" evidence="10">
    <location>
        <begin position="397"/>
        <end position="407"/>
    </location>
</feature>
<dbReference type="InterPro" id="IPR008271">
    <property type="entry name" value="Ser/Thr_kinase_AS"/>
</dbReference>
<dbReference type="CDD" id="cd14066">
    <property type="entry name" value="STKc_IRAK"/>
    <property type="match status" value="1"/>
</dbReference>
<evidence type="ECO:0000313" key="13">
    <source>
        <dbReference type="Proteomes" id="UP000092600"/>
    </source>
</evidence>
<dbReference type="AlphaFoldDB" id="A0A199VNW8"/>
<keyword evidence="5 12" id="KW-0418">Kinase</keyword>
<feature type="compositionally biased region" description="Polar residues" evidence="10">
    <location>
        <begin position="431"/>
        <end position="452"/>
    </location>
</feature>
<dbReference type="GO" id="GO:0004674">
    <property type="term" value="F:protein serine/threonine kinase activity"/>
    <property type="evidence" value="ECO:0007669"/>
    <property type="project" value="UniProtKB-KW"/>
</dbReference>
<feature type="region of interest" description="Disordered" evidence="10">
    <location>
        <begin position="379"/>
        <end position="492"/>
    </location>
</feature>
<evidence type="ECO:0000256" key="4">
    <source>
        <dbReference type="ARBA" id="ARBA00022741"/>
    </source>
</evidence>
<keyword evidence="6" id="KW-0611">Plant defense</keyword>
<dbReference type="InterPro" id="IPR000719">
    <property type="entry name" value="Prot_kinase_dom"/>
</dbReference>
<dbReference type="PROSITE" id="PS00108">
    <property type="entry name" value="PROTEIN_KINASE_ST"/>
    <property type="match status" value="1"/>
</dbReference>
<dbReference type="SUPFAM" id="SSF56112">
    <property type="entry name" value="Protein kinase-like (PK-like)"/>
    <property type="match status" value="1"/>
</dbReference>
<keyword evidence="2 9" id="KW-0723">Serine/threonine-protein kinase</keyword>
<protein>
    <recommendedName>
        <fullName evidence="1">non-specific serine/threonine protein kinase</fullName>
        <ecNumber evidence="1">2.7.11.1</ecNumber>
    </recommendedName>
</protein>
<dbReference type="InterPro" id="IPR011009">
    <property type="entry name" value="Kinase-like_dom_sf"/>
</dbReference>
<evidence type="ECO:0000313" key="12">
    <source>
        <dbReference type="EMBL" id="OAY78405.1"/>
    </source>
</evidence>
<dbReference type="EC" id="2.7.11.1" evidence="1"/>
<evidence type="ECO:0000259" key="11">
    <source>
        <dbReference type="PROSITE" id="PS50011"/>
    </source>
</evidence>
<evidence type="ECO:0000256" key="6">
    <source>
        <dbReference type="ARBA" id="ARBA00022821"/>
    </source>
</evidence>
<dbReference type="FunFam" id="1.10.510.10:FF:000258">
    <property type="entry name" value="Probable serine/threonine-protein kinase PBL8"/>
    <property type="match status" value="1"/>
</dbReference>
<evidence type="ECO:0000256" key="8">
    <source>
        <dbReference type="PROSITE-ProRule" id="PRU10141"/>
    </source>
</evidence>
<dbReference type="Pfam" id="PF00069">
    <property type="entry name" value="Pkinase"/>
    <property type="match status" value="1"/>
</dbReference>
<feature type="compositionally biased region" description="Basic and acidic residues" evidence="10">
    <location>
        <begin position="379"/>
        <end position="392"/>
    </location>
</feature>
<keyword evidence="7 8" id="KW-0067">ATP-binding</keyword>
<dbReference type="FunFam" id="3.30.200.20:FF:000228">
    <property type="entry name" value="Serine/threonine-protein kinase BIK1"/>
    <property type="match status" value="1"/>
</dbReference>
<keyword evidence="4 8" id="KW-0547">Nucleotide-binding</keyword>
<organism evidence="12 13">
    <name type="scientific">Ananas comosus</name>
    <name type="common">Pineapple</name>
    <name type="synonym">Ananas ananas</name>
    <dbReference type="NCBI Taxonomy" id="4615"/>
    <lineage>
        <taxon>Eukaryota</taxon>
        <taxon>Viridiplantae</taxon>
        <taxon>Streptophyta</taxon>
        <taxon>Embryophyta</taxon>
        <taxon>Tracheophyta</taxon>
        <taxon>Spermatophyta</taxon>
        <taxon>Magnoliopsida</taxon>
        <taxon>Liliopsida</taxon>
        <taxon>Poales</taxon>
        <taxon>Bromeliaceae</taxon>
        <taxon>Bromelioideae</taxon>
        <taxon>Ananas</taxon>
    </lineage>
</organism>
<dbReference type="GO" id="GO:0005524">
    <property type="term" value="F:ATP binding"/>
    <property type="evidence" value="ECO:0007669"/>
    <property type="project" value="UniProtKB-UniRule"/>
</dbReference>
<name>A0A199VNW8_ANACO</name>
<evidence type="ECO:0000256" key="2">
    <source>
        <dbReference type="ARBA" id="ARBA00022527"/>
    </source>
</evidence>
<sequence>MGGCLSLEELQHQRRQAILGQSASSLKQAKSGSKAVVSVLAPPKDVEDLRQTAGYGNVNIFTYSELRAATKNFRPDQILGEGGFGIVYKGVIDESVRAGFESTQVAVKMLNPDGFQGDKEWLAEVNYLGQLSHPNLVKLIGYCCEGTHRLLVYEYMACGSLEKHLFRRVCLTMPWSTRMKIALGAAKGLAYLHAAERSIIYRDFKTSNILLDADYNAKLSDFGLAKEGPMGDQTHVSTRVMGTYGYAAPEYVMTGHLTARSDVYGFGVVLLEMLIGRRAMDKSRPSREHNLVEWARPLLIHSRKLFKIIDPRMDGQYSTRVATEVANLAYRCLSQNPKGRPVMTQVVEILESLQELPESRENMLLQSFSSAVTLYEVPKEPKSHPNKIEGENVKAPAPAPAPPPPRSRPTLEAEEQGPGMGEAEASPRWSIINSDMYQQHAESPSSPATTRNENVKASIGEDEDEDEDGHLLMRQKQKPHLELRLLGLRNPF</sequence>
<evidence type="ECO:0000256" key="10">
    <source>
        <dbReference type="SAM" id="MobiDB-lite"/>
    </source>
</evidence>
<dbReference type="InterPro" id="IPR050823">
    <property type="entry name" value="Plant_Ser_Thr_Prot_Kinase"/>
</dbReference>
<comment type="similarity">
    <text evidence="9">Belongs to the protein kinase superfamily.</text>
</comment>
<dbReference type="EMBL" id="LSRQ01001297">
    <property type="protein sequence ID" value="OAY78405.1"/>
    <property type="molecule type" value="Genomic_DNA"/>
</dbReference>
<dbReference type="Gene3D" id="3.30.200.20">
    <property type="entry name" value="Phosphorylase Kinase, domain 1"/>
    <property type="match status" value="1"/>
</dbReference>
<comment type="caution">
    <text evidence="12">The sequence shown here is derived from an EMBL/GenBank/DDBJ whole genome shotgun (WGS) entry which is preliminary data.</text>
</comment>
<dbReference type="GO" id="GO:0006952">
    <property type="term" value="P:defense response"/>
    <property type="evidence" value="ECO:0007669"/>
    <property type="project" value="UniProtKB-KW"/>
</dbReference>
<keyword evidence="3" id="KW-0808">Transferase</keyword>
<dbReference type="STRING" id="4615.A0A199VNW8"/>
<evidence type="ECO:0000256" key="3">
    <source>
        <dbReference type="ARBA" id="ARBA00022679"/>
    </source>
</evidence>
<evidence type="ECO:0000256" key="5">
    <source>
        <dbReference type="ARBA" id="ARBA00022777"/>
    </source>
</evidence>
<evidence type="ECO:0000256" key="9">
    <source>
        <dbReference type="RuleBase" id="RU000304"/>
    </source>
</evidence>
<reference evidence="12 13" key="1">
    <citation type="journal article" date="2016" name="DNA Res.">
        <title>The draft genome of MD-2 pineapple using hybrid error correction of long reads.</title>
        <authorList>
            <person name="Redwan R.M."/>
            <person name="Saidin A."/>
            <person name="Kumar S.V."/>
        </authorList>
    </citation>
    <scope>NUCLEOTIDE SEQUENCE [LARGE SCALE GENOMIC DNA]</scope>
    <source>
        <strain evidence="13">cv. MD2</strain>
        <tissue evidence="12">Leaf</tissue>
    </source>
</reference>
<dbReference type="InterPro" id="IPR017441">
    <property type="entry name" value="Protein_kinase_ATP_BS"/>
</dbReference>
<accession>A0A199VNW8</accession>
<dbReference type="PROSITE" id="PS50011">
    <property type="entry name" value="PROTEIN_KINASE_DOM"/>
    <property type="match status" value="1"/>
</dbReference>
<evidence type="ECO:0000256" key="1">
    <source>
        <dbReference type="ARBA" id="ARBA00012513"/>
    </source>
</evidence>
<proteinExistence type="inferred from homology"/>
<dbReference type="PANTHER" id="PTHR45621">
    <property type="entry name" value="OS01G0588500 PROTEIN-RELATED"/>
    <property type="match status" value="1"/>
</dbReference>